<evidence type="ECO:0000256" key="11">
    <source>
        <dbReference type="RuleBase" id="RU362031"/>
    </source>
</evidence>
<dbReference type="InterPro" id="IPR001478">
    <property type="entry name" value="PDZ"/>
</dbReference>
<evidence type="ECO:0000256" key="2">
    <source>
        <dbReference type="ARBA" id="ARBA00004141"/>
    </source>
</evidence>
<dbReference type="STRING" id="545501.BN997_04212"/>
<dbReference type="GO" id="GO:0046872">
    <property type="term" value="F:metal ion binding"/>
    <property type="evidence" value="ECO:0007669"/>
    <property type="project" value="UniProtKB-KW"/>
</dbReference>
<evidence type="ECO:0000256" key="5">
    <source>
        <dbReference type="ARBA" id="ARBA00022692"/>
    </source>
</evidence>
<keyword evidence="14" id="KW-1185">Reference proteome</keyword>
<evidence type="ECO:0000259" key="12">
    <source>
        <dbReference type="SMART" id="SM00228"/>
    </source>
</evidence>
<evidence type="ECO:0000256" key="6">
    <source>
        <dbReference type="ARBA" id="ARBA00022801"/>
    </source>
</evidence>
<dbReference type="PANTHER" id="PTHR42837">
    <property type="entry name" value="REGULATOR OF SIGMA-E PROTEASE RSEP"/>
    <property type="match status" value="1"/>
</dbReference>
<feature type="domain" description="PDZ" evidence="12">
    <location>
        <begin position="184"/>
        <end position="258"/>
    </location>
</feature>
<dbReference type="EC" id="3.4.24.-" evidence="11"/>
<evidence type="ECO:0000313" key="14">
    <source>
        <dbReference type="Proteomes" id="UP000040453"/>
    </source>
</evidence>
<dbReference type="InterPro" id="IPR036034">
    <property type="entry name" value="PDZ_sf"/>
</dbReference>
<dbReference type="CDD" id="cd06163">
    <property type="entry name" value="S2P-M50_PDZ_RseP-like"/>
    <property type="match status" value="1"/>
</dbReference>
<evidence type="ECO:0000256" key="10">
    <source>
        <dbReference type="ARBA" id="ARBA00023136"/>
    </source>
</evidence>
<dbReference type="GO" id="GO:0004222">
    <property type="term" value="F:metalloendopeptidase activity"/>
    <property type="evidence" value="ECO:0007669"/>
    <property type="project" value="InterPro"/>
</dbReference>
<sequence>MTTVIAFILMFGLLVSIHEWGHLIFAKRAGMLVREFAIGFGPKILSFTKNETLYTIRLIPAGGYVRVAGDDPEIVELKPGHHIALDFNRDGKVSKIIVNNKSKHPNARTIEVEKVDLDHKLYIEGYELDDEETKLHFDVDPKAMFIVDEQETQIAPFDRQFASKTVGQRAMQLFAGPMMNFVLAIFIFLLMGMIQGVPVEEAQMGEVQPESPAEEAGLQENDVITQIGDQSVSTWDQFTDIVRENPDEELELVISRGDTEEELTVVPAEVETVDDRGDPIHIGQIGVTPAYEKNILGTLAFGFETTYETSKLILNNLVMLVTGQLSIDVLSGPVGIYDATDQVVQSGFTNFLMWTAMLSINLGIINLVPLPALDGGRLMFVGLEAVRGKPIAPEKEGVFHFVGFALLMLLMIVVTWNDIQRLFL</sequence>
<evidence type="ECO:0000256" key="7">
    <source>
        <dbReference type="ARBA" id="ARBA00022833"/>
    </source>
</evidence>
<reference evidence="13 14" key="1">
    <citation type="submission" date="2014-11" db="EMBL/GenBank/DDBJ databases">
        <authorList>
            <person name="Urmite Genomes Urmite Genomes"/>
        </authorList>
    </citation>
    <scope>NUCLEOTIDE SEQUENCE [LARGE SCALE GENOMIC DNA]</scope>
    <source>
        <strain evidence="13 14">Oc5</strain>
    </source>
</reference>
<dbReference type="GO" id="GO:0006508">
    <property type="term" value="P:proteolysis"/>
    <property type="evidence" value="ECO:0007669"/>
    <property type="project" value="UniProtKB-KW"/>
</dbReference>
<feature type="transmembrane region" description="Helical" evidence="11">
    <location>
        <begin position="6"/>
        <end position="25"/>
    </location>
</feature>
<feature type="transmembrane region" description="Helical" evidence="11">
    <location>
        <begin position="351"/>
        <end position="370"/>
    </location>
</feature>
<keyword evidence="8 11" id="KW-1133">Transmembrane helix</keyword>
<dbReference type="NCBIfam" id="TIGR00054">
    <property type="entry name" value="RIP metalloprotease RseP"/>
    <property type="match status" value="1"/>
</dbReference>
<evidence type="ECO:0000256" key="9">
    <source>
        <dbReference type="ARBA" id="ARBA00023049"/>
    </source>
</evidence>
<dbReference type="RefSeq" id="WP_042534985.1">
    <property type="nucleotide sequence ID" value="NZ_CDGG01000001.1"/>
</dbReference>
<evidence type="ECO:0000256" key="1">
    <source>
        <dbReference type="ARBA" id="ARBA00001947"/>
    </source>
</evidence>
<feature type="transmembrane region" description="Helical" evidence="11">
    <location>
        <begin position="173"/>
        <end position="194"/>
    </location>
</feature>
<organism evidence="13 14">
    <name type="scientific">Oceanobacillus oncorhynchi</name>
    <dbReference type="NCBI Taxonomy" id="545501"/>
    <lineage>
        <taxon>Bacteria</taxon>
        <taxon>Bacillati</taxon>
        <taxon>Bacillota</taxon>
        <taxon>Bacilli</taxon>
        <taxon>Bacillales</taxon>
        <taxon>Bacillaceae</taxon>
        <taxon>Oceanobacillus</taxon>
    </lineage>
</organism>
<dbReference type="AlphaFoldDB" id="A0A0A1MMH0"/>
<accession>A0A0A1MMH0</accession>
<evidence type="ECO:0000313" key="13">
    <source>
        <dbReference type="EMBL" id="CEI84268.1"/>
    </source>
</evidence>
<dbReference type="CDD" id="cd23081">
    <property type="entry name" value="cpPDZ_EcRseP-like"/>
    <property type="match status" value="1"/>
</dbReference>
<feature type="transmembrane region" description="Helical" evidence="11">
    <location>
        <begin position="397"/>
        <end position="416"/>
    </location>
</feature>
<keyword evidence="9 11" id="KW-0482">Metalloprotease</keyword>
<comment type="similarity">
    <text evidence="3 11">Belongs to the peptidase M50B family.</text>
</comment>
<dbReference type="Pfam" id="PF02163">
    <property type="entry name" value="Peptidase_M50"/>
    <property type="match status" value="1"/>
</dbReference>
<dbReference type="Gene3D" id="2.30.42.10">
    <property type="match status" value="1"/>
</dbReference>
<dbReference type="EMBL" id="CDGG01000001">
    <property type="protein sequence ID" value="CEI84268.1"/>
    <property type="molecule type" value="Genomic_DNA"/>
</dbReference>
<protein>
    <recommendedName>
        <fullName evidence="11">Zinc metalloprotease</fullName>
        <ecNumber evidence="11">3.4.24.-</ecNumber>
    </recommendedName>
</protein>
<dbReference type="SMART" id="SM00228">
    <property type="entry name" value="PDZ"/>
    <property type="match status" value="1"/>
</dbReference>
<dbReference type="InterPro" id="IPR004387">
    <property type="entry name" value="Pept_M50_Zn"/>
</dbReference>
<dbReference type="MEROPS" id="M50.011"/>
<evidence type="ECO:0000256" key="8">
    <source>
        <dbReference type="ARBA" id="ARBA00022989"/>
    </source>
</evidence>
<dbReference type="PANTHER" id="PTHR42837:SF2">
    <property type="entry name" value="MEMBRANE METALLOPROTEASE ARASP2, CHLOROPLASTIC-RELATED"/>
    <property type="match status" value="1"/>
</dbReference>
<dbReference type="InterPro" id="IPR041489">
    <property type="entry name" value="PDZ_6"/>
</dbReference>
<dbReference type="InterPro" id="IPR008915">
    <property type="entry name" value="Peptidase_M50"/>
</dbReference>
<evidence type="ECO:0000256" key="3">
    <source>
        <dbReference type="ARBA" id="ARBA00007931"/>
    </source>
</evidence>
<proteinExistence type="inferred from homology"/>
<dbReference type="Proteomes" id="UP000040453">
    <property type="component" value="Unassembled WGS sequence"/>
</dbReference>
<name>A0A0A1MMH0_9BACI</name>
<dbReference type="Pfam" id="PF17820">
    <property type="entry name" value="PDZ_6"/>
    <property type="match status" value="1"/>
</dbReference>
<gene>
    <name evidence="13" type="primary">rasP</name>
    <name evidence="13" type="ORF">BN997_04212</name>
</gene>
<keyword evidence="10 11" id="KW-0472">Membrane</keyword>
<keyword evidence="5 11" id="KW-0812">Transmembrane</keyword>
<dbReference type="GO" id="GO:0016020">
    <property type="term" value="C:membrane"/>
    <property type="evidence" value="ECO:0007669"/>
    <property type="project" value="UniProtKB-SubCell"/>
</dbReference>
<comment type="subcellular location">
    <subcellularLocation>
        <location evidence="2">Membrane</location>
        <topology evidence="2">Multi-pass membrane protein</topology>
    </subcellularLocation>
</comment>
<keyword evidence="7 11" id="KW-0862">Zinc</keyword>
<keyword evidence="6 11" id="KW-0378">Hydrolase</keyword>
<keyword evidence="4 13" id="KW-0645">Protease</keyword>
<evidence type="ECO:0000256" key="4">
    <source>
        <dbReference type="ARBA" id="ARBA00022670"/>
    </source>
</evidence>
<dbReference type="OrthoDB" id="9782003at2"/>
<comment type="cofactor">
    <cofactor evidence="1 11">
        <name>Zn(2+)</name>
        <dbReference type="ChEBI" id="CHEBI:29105"/>
    </cofactor>
</comment>
<keyword evidence="11" id="KW-0479">Metal-binding</keyword>
<dbReference type="SUPFAM" id="SSF50156">
    <property type="entry name" value="PDZ domain-like"/>
    <property type="match status" value="1"/>
</dbReference>